<evidence type="ECO:0000313" key="2">
    <source>
        <dbReference type="Proteomes" id="UP001281761"/>
    </source>
</evidence>
<dbReference type="EMBL" id="JARBJD010000004">
    <property type="protein sequence ID" value="KAK2963869.1"/>
    <property type="molecule type" value="Genomic_DNA"/>
</dbReference>
<sequence>MAVSVCSGVEVDGDGGRDCAVGRAEREQRDCDETVRMHLRQHSPPQHSLPVVLVVVSLVLPLHLTLLLHQHEVHAVPLVLPPSTPLCPHRSARNGLRIVLVRKLWSVFVCWRFCRLDTSDSPLVFVSLVVHDLVLVVSLRRLVPCRDECWQCAHCRVFRCDSREAGRHSF</sequence>
<evidence type="ECO:0000313" key="1">
    <source>
        <dbReference type="EMBL" id="KAK2963869.1"/>
    </source>
</evidence>
<dbReference type="Proteomes" id="UP001281761">
    <property type="component" value="Unassembled WGS sequence"/>
</dbReference>
<proteinExistence type="predicted"/>
<keyword evidence="2" id="KW-1185">Reference proteome</keyword>
<organism evidence="1 2">
    <name type="scientific">Blattamonas nauphoetae</name>
    <dbReference type="NCBI Taxonomy" id="2049346"/>
    <lineage>
        <taxon>Eukaryota</taxon>
        <taxon>Metamonada</taxon>
        <taxon>Preaxostyla</taxon>
        <taxon>Oxymonadida</taxon>
        <taxon>Blattamonas</taxon>
    </lineage>
</organism>
<reference evidence="1 2" key="1">
    <citation type="journal article" date="2022" name="bioRxiv">
        <title>Genomics of Preaxostyla Flagellates Illuminates Evolutionary Transitions and the Path Towards Mitochondrial Loss.</title>
        <authorList>
            <person name="Novak L.V.F."/>
            <person name="Treitli S.C."/>
            <person name="Pyrih J."/>
            <person name="Halakuc P."/>
            <person name="Pipaliya S.V."/>
            <person name="Vacek V."/>
            <person name="Brzon O."/>
            <person name="Soukal P."/>
            <person name="Eme L."/>
            <person name="Dacks J.B."/>
            <person name="Karnkowska A."/>
            <person name="Elias M."/>
            <person name="Hampl V."/>
        </authorList>
    </citation>
    <scope>NUCLEOTIDE SEQUENCE [LARGE SCALE GENOMIC DNA]</scope>
    <source>
        <strain evidence="1">NAU3</strain>
        <tissue evidence="1">Gut</tissue>
    </source>
</reference>
<comment type="caution">
    <text evidence="1">The sequence shown here is derived from an EMBL/GenBank/DDBJ whole genome shotgun (WGS) entry which is preliminary data.</text>
</comment>
<protein>
    <submittedName>
        <fullName evidence="1">Uncharacterized protein</fullName>
    </submittedName>
</protein>
<accession>A0ABQ9YJD0</accession>
<gene>
    <name evidence="1" type="ORF">BLNAU_946</name>
</gene>
<name>A0ABQ9YJD0_9EUKA</name>